<feature type="transmembrane region" description="Helical" evidence="1">
    <location>
        <begin position="310"/>
        <end position="336"/>
    </location>
</feature>
<feature type="transmembrane region" description="Helical" evidence="1">
    <location>
        <begin position="222"/>
        <end position="240"/>
    </location>
</feature>
<dbReference type="Proteomes" id="UP001304300">
    <property type="component" value="Chromosome"/>
</dbReference>
<keyword evidence="1" id="KW-0812">Transmembrane</keyword>
<dbReference type="KEGG" id="puo:RZN69_18720"/>
<evidence type="ECO:0000313" key="3">
    <source>
        <dbReference type="Proteomes" id="UP001304300"/>
    </source>
</evidence>
<feature type="transmembrane region" description="Helical" evidence="1">
    <location>
        <begin position="277"/>
        <end position="298"/>
    </location>
</feature>
<keyword evidence="1" id="KW-1133">Transmembrane helix</keyword>
<feature type="transmembrane region" description="Helical" evidence="1">
    <location>
        <begin position="85"/>
        <end position="104"/>
    </location>
</feature>
<feature type="transmembrane region" description="Helical" evidence="1">
    <location>
        <begin position="21"/>
        <end position="39"/>
    </location>
</feature>
<keyword evidence="3" id="KW-1185">Reference proteome</keyword>
<sequence length="400" mass="44980">MKPACISETVLDRGVARTFSVAWCWFVIAAIFAVALRWLPMHAIEGWNIGYIRHAHSHIAFLGWVFNAFFAFALKLFIPFERRRSFMWLFVFLQVTLVGMVVTFPFQGYAAGSIFFSTLHMIGSAIFAWWLWASPSVDKAARPWLRMALFFMLISGVGPILLGPLAVNDLRNHPAYTLAIYFYLHCQYNGWFILFLIAVVVHILAKKNFNLDTHTNQRAAGCFLWGVLLAYALSCLWVTSHWLVHSLALVSAGLQLYATWLLWPLLKHGLTQLTPTIRAIVLLPLVCFGLKLLLQSIAPLPVFSELAYHRFIAVAFMHLIFLGVVTPALWVGALQWQWLSFDLATKAGAALFLLGTLATQISLVALPLFHLGGTFLVKGLFIYSLIILVGLLLNACRLQV</sequence>
<dbReference type="AlphaFoldDB" id="A0AAQ3L9Y2"/>
<feature type="transmembrane region" description="Helical" evidence="1">
    <location>
        <begin position="179"/>
        <end position="201"/>
    </location>
</feature>
<feature type="transmembrane region" description="Helical" evidence="1">
    <location>
        <begin position="246"/>
        <end position="265"/>
    </location>
</feature>
<protein>
    <submittedName>
        <fullName evidence="2">Uncharacterized protein</fullName>
    </submittedName>
</protein>
<feature type="transmembrane region" description="Helical" evidence="1">
    <location>
        <begin position="59"/>
        <end position="78"/>
    </location>
</feature>
<feature type="transmembrane region" description="Helical" evidence="1">
    <location>
        <begin position="110"/>
        <end position="132"/>
    </location>
</feature>
<gene>
    <name evidence="2" type="ORF">RZN69_18720</name>
</gene>
<accession>A0AAQ3L9Y2</accession>
<keyword evidence="1" id="KW-0472">Membrane</keyword>
<evidence type="ECO:0000313" key="2">
    <source>
        <dbReference type="EMBL" id="WOO40659.1"/>
    </source>
</evidence>
<dbReference type="EMBL" id="CP136920">
    <property type="protein sequence ID" value="WOO40659.1"/>
    <property type="molecule type" value="Genomic_DNA"/>
</dbReference>
<feature type="transmembrane region" description="Helical" evidence="1">
    <location>
        <begin position="144"/>
        <end position="167"/>
    </location>
</feature>
<evidence type="ECO:0000256" key="1">
    <source>
        <dbReference type="SAM" id="Phobius"/>
    </source>
</evidence>
<feature type="transmembrane region" description="Helical" evidence="1">
    <location>
        <begin position="375"/>
        <end position="396"/>
    </location>
</feature>
<name>A0AAQ3L9Y2_9BACT</name>
<proteinExistence type="predicted"/>
<dbReference type="RefSeq" id="WP_317832786.1">
    <property type="nucleotide sequence ID" value="NZ_CP136920.1"/>
</dbReference>
<organism evidence="2 3">
    <name type="scientific">Rubellicoccus peritrichatus</name>
    <dbReference type="NCBI Taxonomy" id="3080537"/>
    <lineage>
        <taxon>Bacteria</taxon>
        <taxon>Pseudomonadati</taxon>
        <taxon>Verrucomicrobiota</taxon>
        <taxon>Opitutia</taxon>
        <taxon>Puniceicoccales</taxon>
        <taxon>Cerasicoccaceae</taxon>
        <taxon>Rubellicoccus</taxon>
    </lineage>
</organism>
<reference evidence="2 3" key="1">
    <citation type="submission" date="2023-10" db="EMBL/GenBank/DDBJ databases">
        <title>Rubellicoccus peritrichatus gen. nov., sp. nov., isolated from an algae of coral reef tank.</title>
        <authorList>
            <person name="Luo J."/>
        </authorList>
    </citation>
    <scope>NUCLEOTIDE SEQUENCE [LARGE SCALE GENOMIC DNA]</scope>
    <source>
        <strain evidence="2 3">CR14</strain>
    </source>
</reference>
<feature type="transmembrane region" description="Helical" evidence="1">
    <location>
        <begin position="348"/>
        <end position="369"/>
    </location>
</feature>